<sequence length="1404" mass="149777">MGLPKALMHSMTERGIAHHHLGNSNTHHAQGSRHAPNRLESGNGSLPLSPSSTGTLNDSVLKLKISIDPGWWLAGETVRGVLELGVASDQLALGEVGIEFTGFEELRSQNHTSTRRILSSRIDFQGGTLPPSNAVVPGSRPINGHKGYYPALKGKTKFKFSFKLPKDAPSSCTLGTNATTRYELRAFANSVLGGSVDVRSVKCPVPVVERWADWEAGEWWDAKEGRAAASLRLGGEGKLDMTCKLGKGKWDEKPVRLFWRRDAELGAIGKSRITIQARVKNGTKKHISDLKVTICRRLRIIYPEGQEPMIPAPIVTSVITSQSFHAAEFAFPPGEERECVMAVDLPREEGITVRKGKLFELDAFVKVEADGGLLASDLSVELPLFIAHPHSLPPSAHAFIREQVDAKTASSQPHQPHQLYPALSPSPVGFLNAHEQAQNHQHHLQRTGSYVDLNQLGRVPSRSGSVVSFGSSPSPGPGSVSPFVSGPPHQQYMTPQSTSQHFGIPPSPAAADLYVAVNPNQPDLKPSRFYDHFALQDQQQLPTPASTVSGHHQPLPPRPSSSMSFNGHPADHAVFAAPPPVNGQTFPTQYVPHPRPLSAHSLPPIPTGSPYNGVHYEATPSNKGGHAAGPQIPPPRRSPAPNEQSAAVASAHVAGAPPYSTNQRAGPGASTYGLNYAPPPASWDQYAPTSVPEPSNSPAPSMHRLGSAGSTTARSTPPPPPAPSARYSLPQIAPAAGSSGSVDEISTSDTGLLETIGEDGESQAGTARSMNPELVSALKDPREAKDEAVRSVQGQMAIMPSWSSAQDLEDLVDEEDRRMSAVTDQQKDEAQAPLDAQIKTKTPPRAMPRVQDIFSAPIGEVKVESRPPSPSKSPVRGLAISPRAEGGLSALEKRLSRPATPEVYKVWETSERMRAMSIGTEVDDTIEAVKRARAGIAYPPPRPRQEITSPVLRAVEASQLVGVVAELQAAPAQCIHRDEHAVVVEPAPPLAPTTSSASEPRRAATPEPVPAPQATMLAAPSSSETPRRRPTFKSRNRSLYDAEIVAGNPVGPNTLASSATEPRTPTQLILPVENGRKVVDGAEMQVLKKDAVSRVANWLQSSPTMSPTAQVEILPSARDDRHDSPSMRSQPPAGHVNASSPSKPASISPWSLRASTRAGHPSTRSEPMVVRPASPLKRSESIAVLKALEPTMESVIHKNDRLVRSESYLSRSPGKHDVPLDARRSPNNSSWLEGDFARSPSSPTIGSSQDTSDLGSSYNHRPARGGRAGLVSDAARKWSAVADVTEEPEEEIHLVKPSPRFGAKTALLTASVSQPLLPVSNRDLHARKPTSPSTSLASSPARVNTPSMAKPFVNTTVGRGAMFARPDGRSGAGGSPTSLRTSASVPSELAARRARYEAAAAALT</sequence>
<feature type="compositionally biased region" description="Basic and acidic residues" evidence="1">
    <location>
        <begin position="1214"/>
        <end position="1224"/>
    </location>
</feature>
<feature type="compositionally biased region" description="Polar residues" evidence="1">
    <location>
        <begin position="1342"/>
        <end position="1357"/>
    </location>
</feature>
<dbReference type="InterPro" id="IPR011021">
    <property type="entry name" value="Arrestin-like_N"/>
</dbReference>
<feature type="compositionally biased region" description="Low complexity" evidence="1">
    <location>
        <begin position="639"/>
        <end position="650"/>
    </location>
</feature>
<feature type="compositionally biased region" description="Polar residues" evidence="1">
    <location>
        <begin position="1375"/>
        <end position="1385"/>
    </location>
</feature>
<dbReference type="InterPro" id="IPR014756">
    <property type="entry name" value="Ig_E-set"/>
</dbReference>
<dbReference type="Gene3D" id="2.60.40.640">
    <property type="match status" value="1"/>
</dbReference>
<feature type="compositionally biased region" description="Low complexity" evidence="1">
    <location>
        <begin position="706"/>
        <end position="715"/>
    </location>
</feature>
<feature type="compositionally biased region" description="Low complexity" evidence="1">
    <location>
        <begin position="1139"/>
        <end position="1151"/>
    </location>
</feature>
<feature type="region of interest" description="Disordered" evidence="1">
    <location>
        <begin position="21"/>
        <end position="53"/>
    </location>
</feature>
<dbReference type="EMBL" id="FMSP01000004">
    <property type="protein sequence ID" value="SCV69398.1"/>
    <property type="molecule type" value="Genomic_DNA"/>
</dbReference>
<organism evidence="3 4">
    <name type="scientific">Microbotryum intermedium</name>
    <dbReference type="NCBI Taxonomy" id="269621"/>
    <lineage>
        <taxon>Eukaryota</taxon>
        <taxon>Fungi</taxon>
        <taxon>Dikarya</taxon>
        <taxon>Basidiomycota</taxon>
        <taxon>Pucciniomycotina</taxon>
        <taxon>Microbotryomycetes</taxon>
        <taxon>Microbotryales</taxon>
        <taxon>Microbotryaceae</taxon>
        <taxon>Microbotryum</taxon>
    </lineage>
</organism>
<feature type="region of interest" description="Disordered" evidence="1">
    <location>
        <begin position="985"/>
        <end position="1040"/>
    </location>
</feature>
<feature type="region of interest" description="Disordered" evidence="1">
    <location>
        <begin position="542"/>
        <end position="567"/>
    </location>
</feature>
<dbReference type="Pfam" id="PF00339">
    <property type="entry name" value="Arrestin_N"/>
    <property type="match status" value="1"/>
</dbReference>
<feature type="region of interest" description="Disordered" evidence="1">
    <location>
        <begin position="590"/>
        <end position="650"/>
    </location>
</feature>
<feature type="compositionally biased region" description="Low complexity" evidence="1">
    <location>
        <begin position="1329"/>
        <end position="1341"/>
    </location>
</feature>
<feature type="domain" description="Arrestin-like N-terminal" evidence="2">
    <location>
        <begin position="69"/>
        <end position="189"/>
    </location>
</feature>
<accession>A0A238FE37</accession>
<feature type="region of interest" description="Disordered" evidence="1">
    <location>
        <begin position="862"/>
        <end position="881"/>
    </location>
</feature>
<dbReference type="STRING" id="269621.A0A238FE37"/>
<feature type="compositionally biased region" description="Polar residues" evidence="1">
    <location>
        <begin position="1239"/>
        <end position="1259"/>
    </location>
</feature>
<feature type="region of interest" description="Disordered" evidence="1">
    <location>
        <begin position="684"/>
        <end position="747"/>
    </location>
</feature>
<dbReference type="SUPFAM" id="SSF81296">
    <property type="entry name" value="E set domains"/>
    <property type="match status" value="1"/>
</dbReference>
<feature type="region of interest" description="Disordered" evidence="1">
    <location>
        <begin position="1118"/>
        <end position="1177"/>
    </location>
</feature>
<evidence type="ECO:0000259" key="2">
    <source>
        <dbReference type="Pfam" id="PF00339"/>
    </source>
</evidence>
<evidence type="ECO:0000256" key="1">
    <source>
        <dbReference type="SAM" id="MobiDB-lite"/>
    </source>
</evidence>
<dbReference type="Proteomes" id="UP000198372">
    <property type="component" value="Unassembled WGS sequence"/>
</dbReference>
<proteinExistence type="predicted"/>
<reference evidence="4" key="1">
    <citation type="submission" date="2016-09" db="EMBL/GenBank/DDBJ databases">
        <authorList>
            <person name="Jeantristanb JTB J.-T."/>
            <person name="Ricardo R."/>
        </authorList>
    </citation>
    <scope>NUCLEOTIDE SEQUENCE [LARGE SCALE GENOMIC DNA]</scope>
</reference>
<feature type="region of interest" description="Disordered" evidence="1">
    <location>
        <begin position="1325"/>
        <end position="1389"/>
    </location>
</feature>
<dbReference type="InterPro" id="IPR014752">
    <property type="entry name" value="Arrestin-like_C"/>
</dbReference>
<feature type="region of interest" description="Disordered" evidence="1">
    <location>
        <begin position="1207"/>
        <end position="1267"/>
    </location>
</feature>
<protein>
    <submittedName>
        <fullName evidence="3">BQ2448_2418 protein</fullName>
    </submittedName>
</protein>
<gene>
    <name evidence="3" type="ORF">BQ2448_2418</name>
</gene>
<feature type="compositionally biased region" description="Polar residues" evidence="1">
    <location>
        <begin position="738"/>
        <end position="747"/>
    </location>
</feature>
<feature type="compositionally biased region" description="Low complexity" evidence="1">
    <location>
        <begin position="41"/>
        <end position="53"/>
    </location>
</feature>
<keyword evidence="4" id="KW-1185">Reference proteome</keyword>
<name>A0A238FE37_9BASI</name>
<evidence type="ECO:0000313" key="3">
    <source>
        <dbReference type="EMBL" id="SCV69398.1"/>
    </source>
</evidence>
<feature type="region of interest" description="Disordered" evidence="1">
    <location>
        <begin position="462"/>
        <end position="483"/>
    </location>
</feature>
<evidence type="ECO:0000313" key="4">
    <source>
        <dbReference type="Proteomes" id="UP000198372"/>
    </source>
</evidence>
<dbReference type="OrthoDB" id="298939at2759"/>